<dbReference type="Proteomes" id="UP000012174">
    <property type="component" value="Unassembled WGS sequence"/>
</dbReference>
<feature type="region of interest" description="Disordered" evidence="1">
    <location>
        <begin position="328"/>
        <end position="363"/>
    </location>
</feature>
<feature type="compositionally biased region" description="Basic residues" evidence="1">
    <location>
        <begin position="328"/>
        <end position="344"/>
    </location>
</feature>
<dbReference type="HOGENOM" id="CLU_595854_0_0_1"/>
<feature type="compositionally biased region" description="Acidic residues" evidence="1">
    <location>
        <begin position="347"/>
        <end position="363"/>
    </location>
</feature>
<dbReference type="SUPFAM" id="SSF56112">
    <property type="entry name" value="Protein kinase-like (PK-like)"/>
    <property type="match status" value="1"/>
</dbReference>
<evidence type="ECO:0000313" key="2">
    <source>
        <dbReference type="EMBL" id="EMR71592.1"/>
    </source>
</evidence>
<reference evidence="3" key="1">
    <citation type="journal article" date="2013" name="Genome Announc.">
        <title>Draft genome sequence of the grapevine dieback fungus Eutypa lata UCR-EL1.</title>
        <authorList>
            <person name="Blanco-Ulate B."/>
            <person name="Rolshausen P.E."/>
            <person name="Cantu D."/>
        </authorList>
    </citation>
    <scope>NUCLEOTIDE SEQUENCE [LARGE SCALE GENOMIC DNA]</scope>
    <source>
        <strain evidence="3">UCR-EL1</strain>
    </source>
</reference>
<gene>
    <name evidence="2" type="ORF">UCREL1_1353</name>
</gene>
<feature type="compositionally biased region" description="Basic and acidic residues" evidence="1">
    <location>
        <begin position="133"/>
        <end position="142"/>
    </location>
</feature>
<evidence type="ECO:0000313" key="3">
    <source>
        <dbReference type="Proteomes" id="UP000012174"/>
    </source>
</evidence>
<dbReference type="AlphaFoldDB" id="M7T4R6"/>
<dbReference type="InterPro" id="IPR011009">
    <property type="entry name" value="Kinase-like_dom_sf"/>
</dbReference>
<feature type="compositionally biased region" description="Acidic residues" evidence="1">
    <location>
        <begin position="27"/>
        <end position="42"/>
    </location>
</feature>
<dbReference type="PANTHER" id="PTHR21310:SF15">
    <property type="entry name" value="AMINOGLYCOSIDE PHOSPHOTRANSFERASE DOMAIN-CONTAINING PROTEIN"/>
    <property type="match status" value="1"/>
</dbReference>
<name>M7T4R6_EUTLA</name>
<evidence type="ECO:0000256" key="1">
    <source>
        <dbReference type="SAM" id="MobiDB-lite"/>
    </source>
</evidence>
<evidence type="ECO:0008006" key="4">
    <source>
        <dbReference type="Google" id="ProtNLM"/>
    </source>
</evidence>
<keyword evidence="3" id="KW-1185">Reference proteome</keyword>
<feature type="region of interest" description="Disordered" evidence="1">
    <location>
        <begin position="1"/>
        <end position="91"/>
    </location>
</feature>
<protein>
    <recommendedName>
        <fullName evidence="4">Aminoglycoside phosphotransferase domain-containing protein</fullName>
    </recommendedName>
</protein>
<dbReference type="InterPro" id="IPR051678">
    <property type="entry name" value="AGP_Transferase"/>
</dbReference>
<accession>M7T4R6</accession>
<feature type="region of interest" description="Disordered" evidence="1">
    <location>
        <begin position="112"/>
        <end position="142"/>
    </location>
</feature>
<dbReference type="PANTHER" id="PTHR21310">
    <property type="entry name" value="AMINOGLYCOSIDE PHOSPHOTRANSFERASE-RELATED-RELATED"/>
    <property type="match status" value="1"/>
</dbReference>
<proteinExistence type="predicted"/>
<organism evidence="2 3">
    <name type="scientific">Eutypa lata (strain UCR-EL1)</name>
    <name type="common">Grapevine dieback disease fungus</name>
    <name type="synonym">Eutypa armeniacae</name>
    <dbReference type="NCBI Taxonomy" id="1287681"/>
    <lineage>
        <taxon>Eukaryota</taxon>
        <taxon>Fungi</taxon>
        <taxon>Dikarya</taxon>
        <taxon>Ascomycota</taxon>
        <taxon>Pezizomycotina</taxon>
        <taxon>Sordariomycetes</taxon>
        <taxon>Xylariomycetidae</taxon>
        <taxon>Xylariales</taxon>
        <taxon>Diatrypaceae</taxon>
        <taxon>Eutypa</taxon>
    </lineage>
</organism>
<sequence>MVAMFGLPGGGNTTAGAAGESRRLHDDDDDDDDDDDRDDGWPEDLALSPEHSPASSDRGSVDGGDGPGPDAKVDAVVENSQQQEQDQKQTAVPYIKTLEEIYRIVDSLTSSPVNALDNNNATTTTTTTGGNADDARSDAELDSEFRSSHPLMCEDFYDVPPARIEPEVAVVEPTLMLKDTTDVPVPEVLVGWKEGDGRVVVILPERVGGGGGGAMNGDVGGNGYGDGNGRRTGRLYDFWWELGTADRERVARQVAGYAEQWRGNHSDAISSVSGYPIVRGYEVLLSRNLCDDDQDSVAVAAGGDERGFPHCRSNIEVLGAIEERLTLSRRRGPRQGQRPKKKKLIITDDDDDDDDDEDEDEQEETMRVLKEYMPESYPCVLAHGDLSTRNILVEIIDDSGGTRTGRGAIVKVMAILGFENAASLPVWAEGGCARFCDCREDEQWKALLSRYLPVGWKPC</sequence>
<dbReference type="EMBL" id="KB705621">
    <property type="protein sequence ID" value="EMR71592.1"/>
    <property type="molecule type" value="Genomic_DNA"/>
</dbReference>
<dbReference type="OrthoDB" id="8300194at2759"/>
<feature type="compositionally biased region" description="Low complexity" evidence="1">
    <location>
        <begin position="117"/>
        <end position="132"/>
    </location>
</feature>
<dbReference type="KEGG" id="ela:UCREL1_1353"/>